<feature type="non-terminal residue" evidence="3">
    <location>
        <position position="1"/>
    </location>
</feature>
<evidence type="ECO:0000313" key="3">
    <source>
        <dbReference type="EMBL" id="GKT30811.1"/>
    </source>
</evidence>
<proteinExistence type="predicted"/>
<feature type="domain" description="RNA-binding S4" evidence="2">
    <location>
        <begin position="137"/>
        <end position="196"/>
    </location>
</feature>
<dbReference type="Proteomes" id="UP001057375">
    <property type="component" value="Unassembled WGS sequence"/>
</dbReference>
<gene>
    <name evidence="3" type="ORF">ADUPG1_001709</name>
</gene>
<comment type="caution">
    <text evidence="3">The sequence shown here is derived from an EMBL/GenBank/DDBJ whole genome shotgun (WGS) entry which is preliminary data.</text>
</comment>
<dbReference type="PANTHER" id="PTHR13633:SF3">
    <property type="entry name" value="MITOCHONDRIAL TRANSCRIPTION RESCUE FACTOR 1"/>
    <property type="match status" value="1"/>
</dbReference>
<dbReference type="InterPro" id="IPR036986">
    <property type="entry name" value="S4_RNA-bd_sf"/>
</dbReference>
<organism evidence="3 4">
    <name type="scientific">Aduncisulcus paluster</name>
    <dbReference type="NCBI Taxonomy" id="2918883"/>
    <lineage>
        <taxon>Eukaryota</taxon>
        <taxon>Metamonada</taxon>
        <taxon>Carpediemonas-like organisms</taxon>
        <taxon>Aduncisulcus</taxon>
    </lineage>
</organism>
<dbReference type="InterPro" id="IPR002942">
    <property type="entry name" value="S4_RNA-bd"/>
</dbReference>
<dbReference type="SMART" id="SM00363">
    <property type="entry name" value="S4"/>
    <property type="match status" value="1"/>
</dbReference>
<dbReference type="EMBL" id="BQXS01001586">
    <property type="protein sequence ID" value="GKT30811.1"/>
    <property type="molecule type" value="Genomic_DNA"/>
</dbReference>
<dbReference type="PANTHER" id="PTHR13633">
    <property type="entry name" value="MITOCHONDRIAL TRANSCRIPTION RESCUE FACTOR 1"/>
    <property type="match status" value="1"/>
</dbReference>
<keyword evidence="1" id="KW-0694">RNA-binding</keyword>
<dbReference type="PROSITE" id="PS50889">
    <property type="entry name" value="S4"/>
    <property type="match status" value="1"/>
</dbReference>
<evidence type="ECO:0000259" key="2">
    <source>
        <dbReference type="SMART" id="SM00363"/>
    </source>
</evidence>
<dbReference type="Gene3D" id="3.10.290.10">
    <property type="entry name" value="RNA-binding S4 domain"/>
    <property type="match status" value="1"/>
</dbReference>
<dbReference type="Pfam" id="PF17774">
    <property type="entry name" value="YlmH_RBD"/>
    <property type="match status" value="1"/>
</dbReference>
<sequence>QDVALRILSQIPDVQYDMFGGYDDAEYVLTGIFPDWMMYSVEDFPLSVIDVKMKEETSHRSVLGSVLGLGIKREKIGDIIVYDDVIQIVSSGAMADYIGTHLRKIGRHPAETSVCPIDTINPKEPEYDVFTTTVKSLRLDAIVSSGFNMSRGKAADLIKQERVKVNYRFVTSVSVQLKEGDLISVRGKGRLIYAGDDGTTRKDRIRVTLKRVK</sequence>
<dbReference type="CDD" id="cd00165">
    <property type="entry name" value="S4"/>
    <property type="match status" value="1"/>
</dbReference>
<evidence type="ECO:0000256" key="1">
    <source>
        <dbReference type="PROSITE-ProRule" id="PRU00182"/>
    </source>
</evidence>
<protein>
    <recommendedName>
        <fullName evidence="2">RNA-binding S4 domain-containing protein</fullName>
    </recommendedName>
</protein>
<dbReference type="InterPro" id="IPR012677">
    <property type="entry name" value="Nucleotide-bd_a/b_plait_sf"/>
</dbReference>
<dbReference type="SUPFAM" id="SSF55174">
    <property type="entry name" value="Alpha-L RNA-binding motif"/>
    <property type="match status" value="1"/>
</dbReference>
<dbReference type="Pfam" id="PF01479">
    <property type="entry name" value="S4"/>
    <property type="match status" value="1"/>
</dbReference>
<dbReference type="Gene3D" id="3.30.70.330">
    <property type="match status" value="1"/>
</dbReference>
<accession>A0ABQ5KFV2</accession>
<evidence type="ECO:0000313" key="4">
    <source>
        <dbReference type="Proteomes" id="UP001057375"/>
    </source>
</evidence>
<reference evidence="3" key="1">
    <citation type="submission" date="2022-03" db="EMBL/GenBank/DDBJ databases">
        <title>Draft genome sequence of Aduncisulcus paluster, a free-living microaerophilic Fornicata.</title>
        <authorList>
            <person name="Yuyama I."/>
            <person name="Kume K."/>
            <person name="Tamura T."/>
            <person name="Inagaki Y."/>
            <person name="Hashimoto T."/>
        </authorList>
    </citation>
    <scope>NUCLEOTIDE SEQUENCE</scope>
    <source>
        <strain evidence="3">NY0171</strain>
    </source>
</reference>
<keyword evidence="4" id="KW-1185">Reference proteome</keyword>
<name>A0ABQ5KFV2_9EUKA</name>
<dbReference type="InterPro" id="IPR040591">
    <property type="entry name" value="RqcP2_RBD"/>
</dbReference>